<evidence type="ECO:0000313" key="2">
    <source>
        <dbReference type="Proteomes" id="UP000005561"/>
    </source>
</evidence>
<dbReference type="AlphaFoldDB" id="C6LH18"/>
<organism evidence="1 2">
    <name type="scientific">Marvinbryantia formatexigens DSM 14469</name>
    <dbReference type="NCBI Taxonomy" id="478749"/>
    <lineage>
        <taxon>Bacteria</taxon>
        <taxon>Bacillati</taxon>
        <taxon>Bacillota</taxon>
        <taxon>Clostridia</taxon>
        <taxon>Lachnospirales</taxon>
        <taxon>Lachnospiraceae</taxon>
        <taxon>Marvinbryantia</taxon>
    </lineage>
</organism>
<comment type="caution">
    <text evidence="1">The sequence shown here is derived from an EMBL/GenBank/DDBJ whole genome shotgun (WGS) entry which is preliminary data.</text>
</comment>
<keyword evidence="2" id="KW-1185">Reference proteome</keyword>
<gene>
    <name evidence="1" type="ORF">BRYFOR_07928</name>
</gene>
<dbReference type="EMBL" id="ACCL02000013">
    <property type="protein sequence ID" value="EET60077.1"/>
    <property type="molecule type" value="Genomic_DNA"/>
</dbReference>
<sequence>MKAYSGVRLTCLSEDGFLCGLKPPHDAGWPDCYHKFCPVLQTVIHSIAEIENKCYTK</sequence>
<accession>C6LH18</accession>
<reference evidence="1" key="1">
    <citation type="submission" date="2009-07" db="EMBL/GenBank/DDBJ databases">
        <authorList>
            <person name="Weinstock G."/>
            <person name="Sodergren E."/>
            <person name="Clifton S."/>
            <person name="Fulton L."/>
            <person name="Fulton B."/>
            <person name="Courtney L."/>
            <person name="Fronick C."/>
            <person name="Harrison M."/>
            <person name="Strong C."/>
            <person name="Farmer C."/>
            <person name="Delahaunty K."/>
            <person name="Markovic C."/>
            <person name="Hall O."/>
            <person name="Minx P."/>
            <person name="Tomlinson C."/>
            <person name="Mitreva M."/>
            <person name="Nelson J."/>
            <person name="Hou S."/>
            <person name="Wollam A."/>
            <person name="Pepin K.H."/>
            <person name="Johnson M."/>
            <person name="Bhonagiri V."/>
            <person name="Nash W.E."/>
            <person name="Warren W."/>
            <person name="Chinwalla A."/>
            <person name="Mardis E.R."/>
            <person name="Wilson R.K."/>
        </authorList>
    </citation>
    <scope>NUCLEOTIDE SEQUENCE [LARGE SCALE GENOMIC DNA]</scope>
    <source>
        <strain evidence="1">DSM 14469</strain>
    </source>
</reference>
<name>C6LH18_9FIRM</name>
<dbReference type="Proteomes" id="UP000005561">
    <property type="component" value="Unassembled WGS sequence"/>
</dbReference>
<evidence type="ECO:0000313" key="1">
    <source>
        <dbReference type="EMBL" id="EET60077.1"/>
    </source>
</evidence>
<protein>
    <submittedName>
        <fullName evidence="1">Uncharacterized protein</fullName>
    </submittedName>
</protein>
<proteinExistence type="predicted"/>